<keyword evidence="4 5" id="KW-0472">Membrane</keyword>
<comment type="subcellular location">
    <subcellularLocation>
        <location evidence="1">Membrane</location>
    </subcellularLocation>
</comment>
<feature type="transmembrane region" description="Helical" evidence="5">
    <location>
        <begin position="37"/>
        <end position="59"/>
    </location>
</feature>
<dbReference type="Proteomes" id="UP000663889">
    <property type="component" value="Unassembled WGS sequence"/>
</dbReference>
<feature type="transmembrane region" description="Helical" evidence="5">
    <location>
        <begin position="105"/>
        <end position="127"/>
    </location>
</feature>
<proteinExistence type="predicted"/>
<dbReference type="PRINTS" id="PR00237">
    <property type="entry name" value="GPCRRHODOPSN"/>
</dbReference>
<dbReference type="PANTHER" id="PTHR46641:SF18">
    <property type="entry name" value="G-PROTEIN COUPLED RECEPTORS FAMILY 1 PROFILE DOMAIN-CONTAINING PROTEIN"/>
    <property type="match status" value="1"/>
</dbReference>
<evidence type="ECO:0000256" key="2">
    <source>
        <dbReference type="ARBA" id="ARBA00022692"/>
    </source>
</evidence>
<gene>
    <name evidence="8" type="ORF">FNK824_LOCUS26806</name>
    <name evidence="7" type="ORF">SEV965_LOCUS23757</name>
</gene>
<feature type="transmembrane region" description="Helical" evidence="5">
    <location>
        <begin position="71"/>
        <end position="93"/>
    </location>
</feature>
<dbReference type="InterPro" id="IPR000276">
    <property type="entry name" value="GPCR_Rhodpsn"/>
</dbReference>
<reference evidence="7" key="1">
    <citation type="submission" date="2021-02" db="EMBL/GenBank/DDBJ databases">
        <authorList>
            <person name="Nowell W R."/>
        </authorList>
    </citation>
    <scope>NUCLEOTIDE SEQUENCE</scope>
</reference>
<evidence type="ECO:0000256" key="1">
    <source>
        <dbReference type="ARBA" id="ARBA00004370"/>
    </source>
</evidence>
<dbReference type="GO" id="GO:0016020">
    <property type="term" value="C:membrane"/>
    <property type="evidence" value="ECO:0007669"/>
    <property type="project" value="UniProtKB-SubCell"/>
</dbReference>
<dbReference type="PANTHER" id="PTHR46641">
    <property type="entry name" value="FMRFAMIDE RECEPTOR-RELATED"/>
    <property type="match status" value="1"/>
</dbReference>
<feature type="domain" description="G-protein coupled receptors family 1 profile" evidence="6">
    <location>
        <begin position="50"/>
        <end position="499"/>
    </location>
</feature>
<name>A0A815A2P8_9BILA</name>
<feature type="transmembrane region" description="Helical" evidence="5">
    <location>
        <begin position="472"/>
        <end position="502"/>
    </location>
</feature>
<feature type="transmembrane region" description="Helical" evidence="5">
    <location>
        <begin position="388"/>
        <end position="416"/>
    </location>
</feature>
<evidence type="ECO:0000256" key="4">
    <source>
        <dbReference type="ARBA" id="ARBA00023136"/>
    </source>
</evidence>
<keyword evidence="3 5" id="KW-1133">Transmembrane helix</keyword>
<evidence type="ECO:0000256" key="3">
    <source>
        <dbReference type="ARBA" id="ARBA00022989"/>
    </source>
</evidence>
<keyword evidence="2 5" id="KW-0812">Transmembrane</keyword>
<organism evidence="7 9">
    <name type="scientific">Rotaria sordida</name>
    <dbReference type="NCBI Taxonomy" id="392033"/>
    <lineage>
        <taxon>Eukaryota</taxon>
        <taxon>Metazoa</taxon>
        <taxon>Spiralia</taxon>
        <taxon>Gnathifera</taxon>
        <taxon>Rotifera</taxon>
        <taxon>Eurotatoria</taxon>
        <taxon>Bdelloidea</taxon>
        <taxon>Philodinida</taxon>
        <taxon>Philodinidae</taxon>
        <taxon>Rotaria</taxon>
    </lineage>
</organism>
<protein>
    <recommendedName>
        <fullName evidence="6">G-protein coupled receptors family 1 profile domain-containing protein</fullName>
    </recommendedName>
</protein>
<evidence type="ECO:0000256" key="5">
    <source>
        <dbReference type="SAM" id="Phobius"/>
    </source>
</evidence>
<evidence type="ECO:0000259" key="6">
    <source>
        <dbReference type="PROSITE" id="PS50262"/>
    </source>
</evidence>
<comment type="caution">
    <text evidence="7">The sequence shown here is derived from an EMBL/GenBank/DDBJ whole genome shotgun (WGS) entry which is preliminary data.</text>
</comment>
<dbReference type="Proteomes" id="UP000663874">
    <property type="component" value="Unassembled WGS sequence"/>
</dbReference>
<evidence type="ECO:0000313" key="7">
    <source>
        <dbReference type="EMBL" id="CAF1251486.1"/>
    </source>
</evidence>
<evidence type="ECO:0000313" key="8">
    <source>
        <dbReference type="EMBL" id="CAF4016376.1"/>
    </source>
</evidence>
<dbReference type="InterPro" id="IPR017452">
    <property type="entry name" value="GPCR_Rhodpsn_7TM"/>
</dbReference>
<accession>A0A815A2P8</accession>
<dbReference type="EMBL" id="CAJNOU010001782">
    <property type="protein sequence ID" value="CAF1251486.1"/>
    <property type="molecule type" value="Genomic_DNA"/>
</dbReference>
<dbReference type="EMBL" id="CAJOBE010006758">
    <property type="protein sequence ID" value="CAF4016376.1"/>
    <property type="molecule type" value="Genomic_DNA"/>
</dbReference>
<sequence>MTNISTITLETIKSAIKTPHYYNKFRVIHSILNQITFPYLIIIVCIGLITNTLTIVFLSKDFVTKNLGHKWTLIALAFSDLIHNISLLIRVIHDIISGKIEYLCLIISFLSHLAELLSACFTVLFTVQRYTAVRYPLKAAVQEKSSPIIRLLLIFMFSLIFCIVLSHTNTYIDCHEELKLSWFIADALSSFVIPFSLILIYNIFIVNLIRKHARSPFSVQSTLLKSNKRVRNGIHYNFRKRNRSKDSSSITYSHGIPHTSHEILFETDIDKKISRTCSSIKSYKSSTAIKRSQPKLSCNISNETEFQTGEIPIPMEQIEEVNLNASPINGSSLISDQSTRLDRDKKNKYQQRISNALSSRRLSRLSQNVDFISNKNSQTTQSIRVTRMLVLVSTCFLILNAPAHLFIIALKIYTIIDLPVYDENTELDKLKQITNLTNNQMKNFVFIQNKNYTTSENKHLLTYDTNMPDDQIIVHILYLAVLLTQLISYASYSINFFLYSFIGGAFRTRMRQLFNKLC</sequence>
<dbReference type="SUPFAM" id="SSF81321">
    <property type="entry name" value="Family A G protein-coupled receptor-like"/>
    <property type="match status" value="1"/>
</dbReference>
<dbReference type="Gene3D" id="1.20.1070.10">
    <property type="entry name" value="Rhodopsin 7-helix transmembrane proteins"/>
    <property type="match status" value="2"/>
</dbReference>
<feature type="transmembrane region" description="Helical" evidence="5">
    <location>
        <begin position="187"/>
        <end position="209"/>
    </location>
</feature>
<evidence type="ECO:0000313" key="9">
    <source>
        <dbReference type="Proteomes" id="UP000663889"/>
    </source>
</evidence>
<dbReference type="PROSITE" id="PS50262">
    <property type="entry name" value="G_PROTEIN_RECEP_F1_2"/>
    <property type="match status" value="1"/>
</dbReference>
<dbReference type="GO" id="GO:0004930">
    <property type="term" value="F:G protein-coupled receptor activity"/>
    <property type="evidence" value="ECO:0007669"/>
    <property type="project" value="InterPro"/>
</dbReference>
<dbReference type="Pfam" id="PF00001">
    <property type="entry name" value="7tm_1"/>
    <property type="match status" value="1"/>
</dbReference>
<dbReference type="AlphaFoldDB" id="A0A815A2P8"/>
<dbReference type="InterPro" id="IPR052954">
    <property type="entry name" value="GPCR-Ligand_Int"/>
</dbReference>
<feature type="transmembrane region" description="Helical" evidence="5">
    <location>
        <begin position="148"/>
        <end position="167"/>
    </location>
</feature>